<accession>A0A4V3G830</accession>
<dbReference type="PROSITE" id="PS00211">
    <property type="entry name" value="ABC_TRANSPORTER_1"/>
    <property type="match status" value="1"/>
</dbReference>
<dbReference type="SUPFAM" id="SSF52540">
    <property type="entry name" value="P-loop containing nucleoside triphosphate hydrolases"/>
    <property type="match status" value="1"/>
</dbReference>
<reference evidence="6 7" key="1">
    <citation type="submission" date="2019-03" db="EMBL/GenBank/DDBJ databases">
        <title>Genomic Encyclopedia of Type Strains, Phase III (KMG-III): the genomes of soil and plant-associated and newly described type strains.</title>
        <authorList>
            <person name="Whitman W."/>
        </authorList>
    </citation>
    <scope>NUCLEOTIDE SEQUENCE [LARGE SCALE GENOMIC DNA]</scope>
    <source>
        <strain evidence="6 7">VKM Ac-2570</strain>
    </source>
</reference>
<evidence type="ECO:0000313" key="7">
    <source>
        <dbReference type="Proteomes" id="UP000295447"/>
    </source>
</evidence>
<evidence type="ECO:0000256" key="1">
    <source>
        <dbReference type="ARBA" id="ARBA00005417"/>
    </source>
</evidence>
<gene>
    <name evidence="6" type="ORF">EV650_0184</name>
</gene>
<evidence type="ECO:0000256" key="2">
    <source>
        <dbReference type="ARBA" id="ARBA00022448"/>
    </source>
</evidence>
<protein>
    <submittedName>
        <fullName evidence="6">Peptide/nickel transport system ATP-binding protein/oligopeptide transport system ATP-binding protein</fullName>
    </submittedName>
</protein>
<proteinExistence type="inferred from homology"/>
<name>A0A4V3G830_9ACTN</name>
<dbReference type="GO" id="GO:0016887">
    <property type="term" value="F:ATP hydrolysis activity"/>
    <property type="evidence" value="ECO:0007669"/>
    <property type="project" value="InterPro"/>
</dbReference>
<organism evidence="6 7">
    <name type="scientific">Kribbella kalugense</name>
    <dbReference type="NCBI Taxonomy" id="2512221"/>
    <lineage>
        <taxon>Bacteria</taxon>
        <taxon>Bacillati</taxon>
        <taxon>Actinomycetota</taxon>
        <taxon>Actinomycetes</taxon>
        <taxon>Propionibacteriales</taxon>
        <taxon>Kribbellaceae</taxon>
        <taxon>Kribbella</taxon>
    </lineage>
</organism>
<dbReference type="NCBIfam" id="TIGR01727">
    <property type="entry name" value="oligo_HPY"/>
    <property type="match status" value="1"/>
</dbReference>
<dbReference type="PANTHER" id="PTHR43776">
    <property type="entry name" value="TRANSPORT ATP-BINDING PROTEIN"/>
    <property type="match status" value="1"/>
</dbReference>
<comment type="caution">
    <text evidence="6">The sequence shown here is derived from an EMBL/GenBank/DDBJ whole genome shotgun (WGS) entry which is preliminary data.</text>
</comment>
<dbReference type="GO" id="GO:0055085">
    <property type="term" value="P:transmembrane transport"/>
    <property type="evidence" value="ECO:0007669"/>
    <property type="project" value="UniProtKB-ARBA"/>
</dbReference>
<dbReference type="GO" id="GO:0005524">
    <property type="term" value="F:ATP binding"/>
    <property type="evidence" value="ECO:0007669"/>
    <property type="project" value="UniProtKB-KW"/>
</dbReference>
<comment type="similarity">
    <text evidence="1">Belongs to the ABC transporter superfamily.</text>
</comment>
<dbReference type="CDD" id="cd03257">
    <property type="entry name" value="ABC_NikE_OppD_transporters"/>
    <property type="match status" value="1"/>
</dbReference>
<evidence type="ECO:0000256" key="3">
    <source>
        <dbReference type="ARBA" id="ARBA00022741"/>
    </source>
</evidence>
<dbReference type="PANTHER" id="PTHR43776:SF7">
    <property type="entry name" value="D,D-DIPEPTIDE TRANSPORT ATP-BINDING PROTEIN DDPF-RELATED"/>
    <property type="match status" value="1"/>
</dbReference>
<dbReference type="FunFam" id="3.40.50.300:FF:000016">
    <property type="entry name" value="Oligopeptide ABC transporter ATP-binding component"/>
    <property type="match status" value="1"/>
</dbReference>
<evidence type="ECO:0000313" key="6">
    <source>
        <dbReference type="EMBL" id="TDW21364.1"/>
    </source>
</evidence>
<sequence>MTALDARGGTESLLAAAPLVVATGIKKVFRRQGLAAGTFTAVDGVDLRIAPGETLGLVGESGSGKSTVGRMLVGMYRPDAGRVEFAGDDVSTLRGAALRRLHQSAAMVFQDPYSALDPRWSIERIVAEPLAIAGESRSNRRKQAAEALRLVGLDESHLQRRPADFSGGQRQRVAIARALVSRPRLIVCDESVSALDVSTQAQVLGLLKDLQDRLGVAYLFISHDLNAVRRISDRVAVMYLGRLVEEGPTEQVVTAPAHPYAAALVSAMPVPDPLAVRSRTRIVLAGSPPSAADPPSGCSFRTRCPLAMPICAERRPAWTELSGGRRVACHLYDRPDAPRTGQIGELMLAALSVQQPTAVKETR</sequence>
<dbReference type="OrthoDB" id="8036461at2"/>
<dbReference type="AlphaFoldDB" id="A0A4V3G830"/>
<dbReference type="InterPro" id="IPR003593">
    <property type="entry name" value="AAA+_ATPase"/>
</dbReference>
<dbReference type="EMBL" id="SODF01000001">
    <property type="protein sequence ID" value="TDW21364.1"/>
    <property type="molecule type" value="Genomic_DNA"/>
</dbReference>
<dbReference type="InterPro" id="IPR017871">
    <property type="entry name" value="ABC_transporter-like_CS"/>
</dbReference>
<dbReference type="Proteomes" id="UP000295447">
    <property type="component" value="Unassembled WGS sequence"/>
</dbReference>
<dbReference type="InterPro" id="IPR003439">
    <property type="entry name" value="ABC_transporter-like_ATP-bd"/>
</dbReference>
<keyword evidence="3" id="KW-0547">Nucleotide-binding</keyword>
<dbReference type="RefSeq" id="WP_134114351.1">
    <property type="nucleotide sequence ID" value="NZ_SODF01000001.1"/>
</dbReference>
<dbReference type="GO" id="GO:0015833">
    <property type="term" value="P:peptide transport"/>
    <property type="evidence" value="ECO:0007669"/>
    <property type="project" value="InterPro"/>
</dbReference>
<keyword evidence="4 6" id="KW-0067">ATP-binding</keyword>
<dbReference type="Gene3D" id="3.40.50.300">
    <property type="entry name" value="P-loop containing nucleotide triphosphate hydrolases"/>
    <property type="match status" value="1"/>
</dbReference>
<dbReference type="Pfam" id="PF00005">
    <property type="entry name" value="ABC_tran"/>
    <property type="match status" value="1"/>
</dbReference>
<dbReference type="Pfam" id="PF08352">
    <property type="entry name" value="oligo_HPY"/>
    <property type="match status" value="1"/>
</dbReference>
<dbReference type="SMART" id="SM00382">
    <property type="entry name" value="AAA"/>
    <property type="match status" value="1"/>
</dbReference>
<keyword evidence="2" id="KW-0813">Transport</keyword>
<dbReference type="PROSITE" id="PS50893">
    <property type="entry name" value="ABC_TRANSPORTER_2"/>
    <property type="match status" value="1"/>
</dbReference>
<evidence type="ECO:0000256" key="4">
    <source>
        <dbReference type="ARBA" id="ARBA00022840"/>
    </source>
</evidence>
<dbReference type="InterPro" id="IPR027417">
    <property type="entry name" value="P-loop_NTPase"/>
</dbReference>
<dbReference type="InterPro" id="IPR050319">
    <property type="entry name" value="ABC_transp_ATP-bind"/>
</dbReference>
<evidence type="ECO:0000259" key="5">
    <source>
        <dbReference type="PROSITE" id="PS50893"/>
    </source>
</evidence>
<dbReference type="InterPro" id="IPR013563">
    <property type="entry name" value="Oligopep_ABC_C"/>
</dbReference>
<feature type="domain" description="ABC transporter" evidence="5">
    <location>
        <begin position="23"/>
        <end position="265"/>
    </location>
</feature>
<keyword evidence="7" id="KW-1185">Reference proteome</keyword>